<comment type="caution">
    <text evidence="1">The sequence shown here is derived from an EMBL/GenBank/DDBJ whole genome shotgun (WGS) entry which is preliminary data.</text>
</comment>
<organism evidence="1 2">
    <name type="scientific">Diversispora epigaea</name>
    <dbReference type="NCBI Taxonomy" id="1348612"/>
    <lineage>
        <taxon>Eukaryota</taxon>
        <taxon>Fungi</taxon>
        <taxon>Fungi incertae sedis</taxon>
        <taxon>Mucoromycota</taxon>
        <taxon>Glomeromycotina</taxon>
        <taxon>Glomeromycetes</taxon>
        <taxon>Diversisporales</taxon>
        <taxon>Diversisporaceae</taxon>
        <taxon>Diversispora</taxon>
    </lineage>
</organism>
<name>A0A397IM14_9GLOM</name>
<dbReference type="EMBL" id="PQFF01000177">
    <property type="protein sequence ID" value="RHZ76935.1"/>
    <property type="molecule type" value="Genomic_DNA"/>
</dbReference>
<evidence type="ECO:0000313" key="1">
    <source>
        <dbReference type="EMBL" id="RHZ76935.1"/>
    </source>
</evidence>
<reference evidence="1 2" key="1">
    <citation type="submission" date="2018-08" db="EMBL/GenBank/DDBJ databases">
        <title>Genome and evolution of the arbuscular mycorrhizal fungus Diversispora epigaea (formerly Glomus versiforme) and its bacterial endosymbionts.</title>
        <authorList>
            <person name="Sun X."/>
            <person name="Fei Z."/>
            <person name="Harrison M."/>
        </authorList>
    </citation>
    <scope>NUCLEOTIDE SEQUENCE [LARGE SCALE GENOMIC DNA]</scope>
    <source>
        <strain evidence="1 2">IT104</strain>
    </source>
</reference>
<protein>
    <submittedName>
        <fullName evidence="1">Uncharacterized protein</fullName>
    </submittedName>
</protein>
<accession>A0A397IM14</accession>
<sequence>MHISKNQLILLIWGFERWVRCRDDGILMAQPHNIGPPFPPNFTSRQLTNIKGKHLKGFHVYRIRMLVNAQNIKYLILLAITGL</sequence>
<evidence type="ECO:0000313" key="2">
    <source>
        <dbReference type="Proteomes" id="UP000266861"/>
    </source>
</evidence>
<gene>
    <name evidence="1" type="ORF">Glove_187g109</name>
</gene>
<dbReference type="AlphaFoldDB" id="A0A397IM14"/>
<keyword evidence="2" id="KW-1185">Reference proteome</keyword>
<proteinExistence type="predicted"/>
<dbReference type="Proteomes" id="UP000266861">
    <property type="component" value="Unassembled WGS sequence"/>
</dbReference>